<evidence type="ECO:0000256" key="2">
    <source>
        <dbReference type="ARBA" id="ARBA00022980"/>
    </source>
</evidence>
<dbReference type="Gene3D" id="2.30.170.40">
    <property type="entry name" value="Ribosomal protein L28/L24"/>
    <property type="match status" value="1"/>
</dbReference>
<feature type="signal peptide" evidence="5">
    <location>
        <begin position="1"/>
        <end position="18"/>
    </location>
</feature>
<organism evidence="6">
    <name type="scientific">Guillardia theta</name>
    <name type="common">Cryptophyte</name>
    <name type="synonym">Cryptomonas phi</name>
    <dbReference type="NCBI Taxonomy" id="55529"/>
    <lineage>
        <taxon>Eukaryota</taxon>
        <taxon>Cryptophyceae</taxon>
        <taxon>Pyrenomonadales</taxon>
        <taxon>Geminigeraceae</taxon>
        <taxon>Guillardia</taxon>
    </lineage>
</organism>
<evidence type="ECO:0000256" key="5">
    <source>
        <dbReference type="SAM" id="SignalP"/>
    </source>
</evidence>
<evidence type="ECO:0000256" key="1">
    <source>
        <dbReference type="ARBA" id="ARBA00008760"/>
    </source>
</evidence>
<dbReference type="GO" id="GO:1990904">
    <property type="term" value="C:ribonucleoprotein complex"/>
    <property type="evidence" value="ECO:0007669"/>
    <property type="project" value="UniProtKB-KW"/>
</dbReference>
<dbReference type="EMBL" id="DQ383774">
    <property type="protein sequence ID" value="ABD51938.1"/>
    <property type="molecule type" value="mRNA"/>
</dbReference>
<protein>
    <recommendedName>
        <fullName evidence="4">Large ribosomal subunit protein bL28c</fullName>
    </recommendedName>
</protein>
<accession>Q15GD0</accession>
<dbReference type="PANTHER" id="PTHR13528:SF2">
    <property type="entry name" value="LARGE RIBOSOMAL SUBUNIT PROTEIN BL28M"/>
    <property type="match status" value="1"/>
</dbReference>
<dbReference type="GO" id="GO:0003735">
    <property type="term" value="F:structural constituent of ribosome"/>
    <property type="evidence" value="ECO:0007669"/>
    <property type="project" value="InterPro"/>
</dbReference>
<proteinExistence type="evidence at transcript level"/>
<dbReference type="NCBIfam" id="TIGR00009">
    <property type="entry name" value="L28"/>
    <property type="match status" value="1"/>
</dbReference>
<keyword evidence="5" id="KW-0732">Signal</keyword>
<feature type="non-terminal residue" evidence="6">
    <location>
        <position position="1"/>
    </location>
</feature>
<evidence type="ECO:0000313" key="6">
    <source>
        <dbReference type="EMBL" id="ABD51938.1"/>
    </source>
</evidence>
<evidence type="ECO:0000256" key="4">
    <source>
        <dbReference type="ARBA" id="ARBA00035265"/>
    </source>
</evidence>
<evidence type="ECO:0000256" key="3">
    <source>
        <dbReference type="ARBA" id="ARBA00023274"/>
    </source>
</evidence>
<sequence>TDMLRSCLLLAAAAAASAFTVPVSVTTSVRPATLAKADSSFVATKRSLPVFAESKRHNALEALQMSCTTERSKQMPCRKECMLLGKRANNKMTVSFSHRRHHKLQNVNLQWKRIWWEEGNSFVRLRVSTKAIKTLKTKPIQELAARVGLNLNDYRSG</sequence>
<dbReference type="Pfam" id="PF00830">
    <property type="entry name" value="Ribosomal_L28"/>
    <property type="match status" value="1"/>
</dbReference>
<keyword evidence="3" id="KW-0687">Ribonucleoprotein</keyword>
<reference evidence="6" key="1">
    <citation type="journal article" date="2006" name="BMC Evol. Biol.">
        <title>Comparative rates of evolution in endosymbiotic nuclear genomes.</title>
        <authorList>
            <person name="Patron N.J."/>
            <person name="Rogers M.B."/>
            <person name="Keeling P.J."/>
        </authorList>
    </citation>
    <scope>NUCLEOTIDE SEQUENCE</scope>
</reference>
<dbReference type="GO" id="GO:0005840">
    <property type="term" value="C:ribosome"/>
    <property type="evidence" value="ECO:0007669"/>
    <property type="project" value="UniProtKB-KW"/>
</dbReference>
<dbReference type="InterPro" id="IPR026569">
    <property type="entry name" value="Ribosomal_bL28"/>
</dbReference>
<keyword evidence="2 6" id="KW-0689">Ribosomal protein</keyword>
<dbReference type="InterPro" id="IPR001383">
    <property type="entry name" value="Ribosomal_bL28_bact-type"/>
</dbReference>
<gene>
    <name evidence="6" type="primary">rpl28</name>
</gene>
<dbReference type="AlphaFoldDB" id="Q15GD0"/>
<dbReference type="GO" id="GO:0006412">
    <property type="term" value="P:translation"/>
    <property type="evidence" value="ECO:0007669"/>
    <property type="project" value="InterPro"/>
</dbReference>
<dbReference type="InterPro" id="IPR034704">
    <property type="entry name" value="Ribosomal_bL28/bL31-like_sf"/>
</dbReference>
<name>Q15GD0_GUITH</name>
<feature type="chain" id="PRO_5004183338" description="Large ribosomal subunit protein bL28c" evidence="5">
    <location>
        <begin position="19"/>
        <end position="157"/>
    </location>
</feature>
<dbReference type="SUPFAM" id="SSF143800">
    <property type="entry name" value="L28p-like"/>
    <property type="match status" value="1"/>
</dbReference>
<dbReference type="InterPro" id="IPR037147">
    <property type="entry name" value="Ribosomal_bL28_sf"/>
</dbReference>
<dbReference type="PANTHER" id="PTHR13528">
    <property type="entry name" value="39S RIBOSOMAL PROTEIN L28, MITOCHONDRIAL"/>
    <property type="match status" value="1"/>
</dbReference>
<comment type="similarity">
    <text evidence="1">Belongs to the bacterial ribosomal protein bL28 family.</text>
</comment>